<keyword evidence="4" id="KW-1185">Reference proteome</keyword>
<feature type="region of interest" description="Disordered" evidence="2">
    <location>
        <begin position="1"/>
        <end position="98"/>
    </location>
</feature>
<evidence type="ECO:0000313" key="3">
    <source>
        <dbReference type="EMBL" id="KAK8015826.1"/>
    </source>
</evidence>
<protein>
    <submittedName>
        <fullName evidence="3">Uncharacterized protein</fullName>
    </submittedName>
</protein>
<feature type="coiled-coil region" evidence="1">
    <location>
        <begin position="266"/>
        <end position="300"/>
    </location>
</feature>
<dbReference type="EMBL" id="JAQQWI010000012">
    <property type="protein sequence ID" value="KAK8015826.1"/>
    <property type="molecule type" value="Genomic_DNA"/>
</dbReference>
<accession>A0ABR1RLH8</accession>
<reference evidence="3 4" key="1">
    <citation type="submission" date="2023-01" db="EMBL/GenBank/DDBJ databases">
        <title>Analysis of 21 Apiospora genomes using comparative genomics revels a genus with tremendous synthesis potential of carbohydrate active enzymes and secondary metabolites.</title>
        <authorList>
            <person name="Sorensen T."/>
        </authorList>
    </citation>
    <scope>NUCLEOTIDE SEQUENCE [LARGE SCALE GENOMIC DNA]</scope>
    <source>
        <strain evidence="3 4">CBS 20057</strain>
    </source>
</reference>
<organism evidence="3 4">
    <name type="scientific">Apiospora marii</name>
    <dbReference type="NCBI Taxonomy" id="335849"/>
    <lineage>
        <taxon>Eukaryota</taxon>
        <taxon>Fungi</taxon>
        <taxon>Dikarya</taxon>
        <taxon>Ascomycota</taxon>
        <taxon>Pezizomycotina</taxon>
        <taxon>Sordariomycetes</taxon>
        <taxon>Xylariomycetidae</taxon>
        <taxon>Amphisphaeriales</taxon>
        <taxon>Apiosporaceae</taxon>
        <taxon>Apiospora</taxon>
    </lineage>
</organism>
<feature type="compositionally biased region" description="Polar residues" evidence="2">
    <location>
        <begin position="1"/>
        <end position="10"/>
    </location>
</feature>
<keyword evidence="1" id="KW-0175">Coiled coil</keyword>
<feature type="coiled-coil region" evidence="1">
    <location>
        <begin position="102"/>
        <end position="188"/>
    </location>
</feature>
<proteinExistence type="predicted"/>
<name>A0ABR1RLH8_9PEZI</name>
<evidence type="ECO:0000256" key="2">
    <source>
        <dbReference type="SAM" id="MobiDB-lite"/>
    </source>
</evidence>
<evidence type="ECO:0000313" key="4">
    <source>
        <dbReference type="Proteomes" id="UP001396898"/>
    </source>
</evidence>
<dbReference type="Proteomes" id="UP001396898">
    <property type="component" value="Unassembled WGS sequence"/>
</dbReference>
<sequence>MLQHNASGDTPSGGLKKSKAQKDVINLVSDSEDDDGSTPPLLAPALKRRASNISGSREANPRPIKKPSLPRSDITTPQARKPSSSMPTGKTAHGGANNLSRLEIAQKQTRLANAKVAELEAKLNEVNAELLATKNTLSHRDAEVTSYQRIEAELMRTKGLLSRKEVELEDATKENKALIEQIEQMGIEKQEFPTQLKTEADADQAGEQLKAEALLEDREKAPEMAEMEEELAESRIAAAASDALCDSYKEHIGAMEASLAAANRSLDRARTTEEVHIARITQLEEEIHGLETVRDGLETTNEEILTKLDSAGADIKAGEAREKAAEQKEKEYVAELLREIAAVKIEVILLTDKKEELEIHHSQETSKAAVETASLKEKLLQGEKTVEKLQGRIDNCSICSMNYDEQVGLWHLAQDIRAMIRSHREGPY</sequence>
<feature type="compositionally biased region" description="Polar residues" evidence="2">
    <location>
        <begin position="73"/>
        <end position="88"/>
    </location>
</feature>
<evidence type="ECO:0000256" key="1">
    <source>
        <dbReference type="SAM" id="Coils"/>
    </source>
</evidence>
<comment type="caution">
    <text evidence="3">The sequence shown here is derived from an EMBL/GenBank/DDBJ whole genome shotgun (WGS) entry which is preliminary data.</text>
</comment>
<gene>
    <name evidence="3" type="ORF">PG991_008714</name>
</gene>